<feature type="region of interest" description="Disordered" evidence="1">
    <location>
        <begin position="1"/>
        <end position="103"/>
    </location>
</feature>
<dbReference type="SUPFAM" id="SSF56112">
    <property type="entry name" value="Protein kinase-like (PK-like)"/>
    <property type="match status" value="1"/>
</dbReference>
<keyword evidence="4" id="KW-1185">Reference proteome</keyword>
<feature type="compositionally biased region" description="Basic residues" evidence="1">
    <location>
        <begin position="46"/>
        <end position="62"/>
    </location>
</feature>
<dbReference type="EMBL" id="RSEC01000055">
    <property type="protein sequence ID" value="RSD14914.1"/>
    <property type="molecule type" value="Genomic_DNA"/>
</dbReference>
<dbReference type="AlphaFoldDB" id="A0A427T6T7"/>
<evidence type="ECO:0000313" key="4">
    <source>
        <dbReference type="Proteomes" id="UP000267081"/>
    </source>
</evidence>
<sequence length="402" mass="44400">MRRNGFPLRRSGPTRQARRRSGRTVTWPWRAWTTRTRASAGTTSTGRRRRSRRFSTCPRRRGSVSSTRRSPRSVTGQGSWPAASTAPPASCRTASPATSSNDPALYHRDVPDLVLPEVLDAACRRAGLDLAGATPLRNHANDVYLLPFAGSSGVVVKIASKAERDRATRAVRLTLWLVEHGFPCTQPAEVEQPVEFGDHVVTFWRFYPQNERGVPSAGHLGGLLHRLHRLPDPPIELPPAAPLSSFAEVVAADLALPEQDRQWLIEERARLLEDFHQLTFPLGVGFIHGDAYPGNTLWDGPDVRLGDWDEPAWGPRELDLANTVHGGLRFGRSTAELDAFAAAYGYDPRDWAGIDTLVRIRDLHTLSSFLRRAARGDNAAAVELERRVGSLRRGDGASWVAT</sequence>
<evidence type="ECO:0000256" key="1">
    <source>
        <dbReference type="SAM" id="MobiDB-lite"/>
    </source>
</evidence>
<evidence type="ECO:0000259" key="2">
    <source>
        <dbReference type="Pfam" id="PF01636"/>
    </source>
</evidence>
<feature type="compositionally biased region" description="Low complexity" evidence="1">
    <location>
        <begin position="23"/>
        <end position="45"/>
    </location>
</feature>
<organism evidence="3 4">
    <name type="scientific">Amycolatopsis eburnea</name>
    <dbReference type="NCBI Taxonomy" id="2267691"/>
    <lineage>
        <taxon>Bacteria</taxon>
        <taxon>Bacillati</taxon>
        <taxon>Actinomycetota</taxon>
        <taxon>Actinomycetes</taxon>
        <taxon>Pseudonocardiales</taxon>
        <taxon>Pseudonocardiaceae</taxon>
        <taxon>Amycolatopsis</taxon>
    </lineage>
</organism>
<dbReference type="OrthoDB" id="4531749at2"/>
<feature type="compositionally biased region" description="Low complexity" evidence="1">
    <location>
        <begin position="63"/>
        <end position="100"/>
    </location>
</feature>
<proteinExistence type="predicted"/>
<dbReference type="Proteomes" id="UP000267081">
    <property type="component" value="Unassembled WGS sequence"/>
</dbReference>
<protein>
    <recommendedName>
        <fullName evidence="2">Aminoglycoside phosphotransferase domain-containing protein</fullName>
    </recommendedName>
</protein>
<feature type="domain" description="Aminoglycoside phosphotransferase" evidence="2">
    <location>
        <begin position="139"/>
        <end position="353"/>
    </location>
</feature>
<gene>
    <name evidence="3" type="ORF">EIY87_24760</name>
</gene>
<name>A0A427T6T7_9PSEU</name>
<dbReference type="InterPro" id="IPR002575">
    <property type="entry name" value="Aminoglycoside_PTrfase"/>
</dbReference>
<dbReference type="Gene3D" id="3.90.1200.10">
    <property type="match status" value="1"/>
</dbReference>
<dbReference type="InterPro" id="IPR011009">
    <property type="entry name" value="Kinase-like_dom_sf"/>
</dbReference>
<dbReference type="Pfam" id="PF01636">
    <property type="entry name" value="APH"/>
    <property type="match status" value="1"/>
</dbReference>
<reference evidence="3 4" key="1">
    <citation type="submission" date="2018-12" db="EMBL/GenBank/DDBJ databases">
        <title>Amycolatopsis eburnea sp. nov. actinomycete associate with arbuscular mycorrhiza fungal spore.</title>
        <authorList>
            <person name="Lumyong S."/>
            <person name="Chaiya L."/>
        </authorList>
    </citation>
    <scope>NUCLEOTIDE SEQUENCE [LARGE SCALE GENOMIC DNA]</scope>
    <source>
        <strain evidence="3 4">GLM-1</strain>
    </source>
</reference>
<accession>A0A427T6T7</accession>
<evidence type="ECO:0000313" key="3">
    <source>
        <dbReference type="EMBL" id="RSD14914.1"/>
    </source>
</evidence>
<comment type="caution">
    <text evidence="3">The sequence shown here is derived from an EMBL/GenBank/DDBJ whole genome shotgun (WGS) entry which is preliminary data.</text>
</comment>